<comment type="subcellular location">
    <subcellularLocation>
        <location evidence="1">Nucleus</location>
    </subcellularLocation>
</comment>
<reference evidence="8" key="1">
    <citation type="submission" date="2020-11" db="EMBL/GenBank/DDBJ databases">
        <authorList>
            <person name="Tran Van P."/>
        </authorList>
    </citation>
    <scope>NUCLEOTIDE SEQUENCE</scope>
</reference>
<dbReference type="PANTHER" id="PTHR13204">
    <property type="entry name" value="PTD012 PROTEIN"/>
    <property type="match status" value="1"/>
</dbReference>
<keyword evidence="6" id="KW-0539">Nucleus</keyword>
<feature type="domain" description="DUF1907" evidence="7">
    <location>
        <begin position="19"/>
        <end position="297"/>
    </location>
</feature>
<accession>A0A7R9BP90</accession>
<dbReference type="GO" id="GO:0005634">
    <property type="term" value="C:nucleus"/>
    <property type="evidence" value="ECO:0007669"/>
    <property type="project" value="UniProtKB-SubCell"/>
</dbReference>
<evidence type="ECO:0000313" key="9">
    <source>
        <dbReference type="Proteomes" id="UP000678499"/>
    </source>
</evidence>
<dbReference type="PANTHER" id="PTHR13204:SF1">
    <property type="entry name" value="ESTER HYDROLASE C11ORF54"/>
    <property type="match status" value="1"/>
</dbReference>
<evidence type="ECO:0000313" key="8">
    <source>
        <dbReference type="EMBL" id="CAD7278129.1"/>
    </source>
</evidence>
<sequence>MEVESLVLDVPDLQHVATVLDAGLKQHFKNSSVRVVDCPDLTAEPFCLAAPGLCGNPRIVDVGGVKNLTPLPNKTVFYDFGSIAQLMPEVNSPLMIGAGAGPHDYVGVNCEMVSNLKLGDDGLSNQSRVSYVGEQGNVVVKELPDSQARCALMMNLLVSEGKPGKVLEVVAETRISEMNFVTALRQILAAEFGSQPVAVGGVFLLESGTAWCHVMPGFSDTPLCSDAEVDEWLRYYEMHAPLLFCSVFVSHDPGLDLRMEHSHGFGPDGLGHYHYDTTPESVKYRGYFTVGEQIVRADKP</sequence>
<dbReference type="EMBL" id="OA883162">
    <property type="protein sequence ID" value="CAD7278129.1"/>
    <property type="molecule type" value="Genomic_DNA"/>
</dbReference>
<dbReference type="InterPro" id="IPR015021">
    <property type="entry name" value="C11orf54_DUF1907"/>
</dbReference>
<keyword evidence="3" id="KW-0479">Metal-binding</keyword>
<dbReference type="Pfam" id="PF08925">
    <property type="entry name" value="DUF1907"/>
    <property type="match status" value="1"/>
</dbReference>
<gene>
    <name evidence="8" type="ORF">NMOB1V02_LOCUS5840</name>
</gene>
<dbReference type="CDD" id="cd17298">
    <property type="entry name" value="DUF1907"/>
    <property type="match status" value="1"/>
</dbReference>
<organism evidence="8">
    <name type="scientific">Notodromas monacha</name>
    <dbReference type="NCBI Taxonomy" id="399045"/>
    <lineage>
        <taxon>Eukaryota</taxon>
        <taxon>Metazoa</taxon>
        <taxon>Ecdysozoa</taxon>
        <taxon>Arthropoda</taxon>
        <taxon>Crustacea</taxon>
        <taxon>Oligostraca</taxon>
        <taxon>Ostracoda</taxon>
        <taxon>Podocopa</taxon>
        <taxon>Podocopida</taxon>
        <taxon>Cypridocopina</taxon>
        <taxon>Cypridoidea</taxon>
        <taxon>Cyprididae</taxon>
        <taxon>Notodromas</taxon>
    </lineage>
</organism>
<dbReference type="Proteomes" id="UP000678499">
    <property type="component" value="Unassembled WGS sequence"/>
</dbReference>
<evidence type="ECO:0000259" key="7">
    <source>
        <dbReference type="SMART" id="SM01168"/>
    </source>
</evidence>
<dbReference type="SMART" id="SM01168">
    <property type="entry name" value="DUF1907"/>
    <property type="match status" value="1"/>
</dbReference>
<evidence type="ECO:0000256" key="3">
    <source>
        <dbReference type="ARBA" id="ARBA00022723"/>
    </source>
</evidence>
<evidence type="ECO:0000256" key="4">
    <source>
        <dbReference type="ARBA" id="ARBA00022801"/>
    </source>
</evidence>
<keyword evidence="9" id="KW-1185">Reference proteome</keyword>
<protein>
    <recommendedName>
        <fullName evidence="7">DUF1907 domain-containing protein</fullName>
    </recommendedName>
</protein>
<dbReference type="GO" id="GO:0008270">
    <property type="term" value="F:zinc ion binding"/>
    <property type="evidence" value="ECO:0007669"/>
    <property type="project" value="TreeGrafter"/>
</dbReference>
<dbReference type="SUPFAM" id="SSF117856">
    <property type="entry name" value="AF0104/ALDC/Ptd012-like"/>
    <property type="match status" value="1"/>
</dbReference>
<dbReference type="AlphaFoldDB" id="A0A7R9BP90"/>
<dbReference type="GO" id="GO:0016788">
    <property type="term" value="F:hydrolase activity, acting on ester bonds"/>
    <property type="evidence" value="ECO:0007669"/>
    <property type="project" value="TreeGrafter"/>
</dbReference>
<name>A0A7R9BP90_9CRUS</name>
<evidence type="ECO:0000256" key="2">
    <source>
        <dbReference type="ARBA" id="ARBA00011245"/>
    </source>
</evidence>
<dbReference type="OrthoDB" id="5119241at2759"/>
<evidence type="ECO:0000256" key="6">
    <source>
        <dbReference type="ARBA" id="ARBA00023242"/>
    </source>
</evidence>
<proteinExistence type="predicted"/>
<keyword evidence="4" id="KW-0378">Hydrolase</keyword>
<evidence type="ECO:0000256" key="1">
    <source>
        <dbReference type="ARBA" id="ARBA00004123"/>
    </source>
</evidence>
<dbReference type="EMBL" id="CAJPEX010001125">
    <property type="protein sequence ID" value="CAG0918281.1"/>
    <property type="molecule type" value="Genomic_DNA"/>
</dbReference>
<keyword evidence="5" id="KW-0862">Zinc</keyword>
<comment type="subunit">
    <text evidence="2">Monomer.</text>
</comment>
<evidence type="ECO:0000256" key="5">
    <source>
        <dbReference type="ARBA" id="ARBA00022833"/>
    </source>
</evidence>